<reference evidence="3" key="1">
    <citation type="submission" date="2023-03" db="EMBL/GenBank/DDBJ databases">
        <authorList>
            <person name="Julca I."/>
        </authorList>
    </citation>
    <scope>NUCLEOTIDE SEQUENCE</scope>
</reference>
<feature type="domain" description="Replication protein A 70 kDa DNA-binding subunit B/D first OB fold" evidence="2">
    <location>
        <begin position="6"/>
        <end position="73"/>
    </location>
</feature>
<feature type="region of interest" description="Disordered" evidence="1">
    <location>
        <begin position="299"/>
        <end position="332"/>
    </location>
</feature>
<protein>
    <submittedName>
        <fullName evidence="3">OLC1v1030061C1</fullName>
    </submittedName>
</protein>
<feature type="compositionally biased region" description="Polar residues" evidence="1">
    <location>
        <begin position="311"/>
        <end position="322"/>
    </location>
</feature>
<organism evidence="3 4">
    <name type="scientific">Oldenlandia corymbosa var. corymbosa</name>
    <dbReference type="NCBI Taxonomy" id="529605"/>
    <lineage>
        <taxon>Eukaryota</taxon>
        <taxon>Viridiplantae</taxon>
        <taxon>Streptophyta</taxon>
        <taxon>Embryophyta</taxon>
        <taxon>Tracheophyta</taxon>
        <taxon>Spermatophyta</taxon>
        <taxon>Magnoliopsida</taxon>
        <taxon>eudicotyledons</taxon>
        <taxon>Gunneridae</taxon>
        <taxon>Pentapetalae</taxon>
        <taxon>asterids</taxon>
        <taxon>lamiids</taxon>
        <taxon>Gentianales</taxon>
        <taxon>Rubiaceae</taxon>
        <taxon>Rubioideae</taxon>
        <taxon>Spermacoceae</taxon>
        <taxon>Hedyotis-Oldenlandia complex</taxon>
        <taxon>Oldenlandia</taxon>
    </lineage>
</organism>
<dbReference type="PANTHER" id="PTHR47165">
    <property type="entry name" value="OS03G0429900 PROTEIN"/>
    <property type="match status" value="1"/>
</dbReference>
<proteinExistence type="predicted"/>
<dbReference type="Pfam" id="PF02721">
    <property type="entry name" value="DUF223"/>
    <property type="match status" value="1"/>
</dbReference>
<accession>A0AAV1CIL3</accession>
<keyword evidence="4" id="KW-1185">Reference proteome</keyword>
<dbReference type="AlphaFoldDB" id="A0AAV1CIL3"/>
<evidence type="ECO:0000259" key="2">
    <source>
        <dbReference type="Pfam" id="PF02721"/>
    </source>
</evidence>
<sequence>MASSYDMLDERDSRGIGSNVEVRVLRAWRKMEFNNPSEPYMVECILLDEKGNRAVAQIKKELIYKFKRGLKEVFDVEEFMTDPVGGKYGFLFAKFSDIIEAKLDEGSLIDVIVEICNVSKKQTVNIKGVDKDFVDPVCDLVCKAKIVEIDGTIGWNYLGCPRCHKKVQEFPLSKIKVEDETNDFKKDENNARSVYYRCVDVCGKIVPNVTPRYKVFVTLKDQTNKHPFVFFDRDVENIVKISCRDLMETMFEDDDYEIGSNDEGFLGSQSIESNMLKNCHSSTSSGEVYLEDMEKSVDNTKKKRKLDSSPLVMSSPNFTIVSPSEEDSNDME</sequence>
<evidence type="ECO:0000313" key="4">
    <source>
        <dbReference type="Proteomes" id="UP001161247"/>
    </source>
</evidence>
<evidence type="ECO:0000313" key="3">
    <source>
        <dbReference type="EMBL" id="CAI9094337.1"/>
    </source>
</evidence>
<dbReference type="InterPro" id="IPR012340">
    <property type="entry name" value="NA-bd_OB-fold"/>
</dbReference>
<dbReference type="SUPFAM" id="SSF50249">
    <property type="entry name" value="Nucleic acid-binding proteins"/>
    <property type="match status" value="1"/>
</dbReference>
<dbReference type="Gene3D" id="2.40.50.140">
    <property type="entry name" value="Nucleic acid-binding proteins"/>
    <property type="match status" value="1"/>
</dbReference>
<dbReference type="EMBL" id="OX459119">
    <property type="protein sequence ID" value="CAI9094337.1"/>
    <property type="molecule type" value="Genomic_DNA"/>
</dbReference>
<dbReference type="PANTHER" id="PTHR47165:SF4">
    <property type="entry name" value="OS03G0429900 PROTEIN"/>
    <property type="match status" value="1"/>
</dbReference>
<dbReference type="InterPro" id="IPR003871">
    <property type="entry name" value="RFA1B/D_OB_1st"/>
</dbReference>
<gene>
    <name evidence="3" type="ORF">OLC1_LOCUS5526</name>
</gene>
<name>A0AAV1CIL3_OLDCO</name>
<dbReference type="Proteomes" id="UP001161247">
    <property type="component" value="Chromosome 2"/>
</dbReference>
<evidence type="ECO:0000256" key="1">
    <source>
        <dbReference type="SAM" id="MobiDB-lite"/>
    </source>
</evidence>